<name>A0AAN9NAX8_PHACN</name>
<dbReference type="Pfam" id="PF05755">
    <property type="entry name" value="REF"/>
    <property type="match status" value="2"/>
</dbReference>
<comment type="similarity">
    <text evidence="1">Belongs to the REF/SRPP family.</text>
</comment>
<evidence type="ECO:0008006" key="4">
    <source>
        <dbReference type="Google" id="ProtNLM"/>
    </source>
</evidence>
<gene>
    <name evidence="2" type="ORF">VNO80_11045</name>
</gene>
<evidence type="ECO:0000256" key="1">
    <source>
        <dbReference type="ARBA" id="ARBA00009737"/>
    </source>
</evidence>
<dbReference type="InterPro" id="IPR008802">
    <property type="entry name" value="REF"/>
</dbReference>
<reference evidence="2 3" key="1">
    <citation type="submission" date="2024-01" db="EMBL/GenBank/DDBJ databases">
        <title>The genomes of 5 underutilized Papilionoideae crops provide insights into root nodulation and disease resistanc.</title>
        <authorList>
            <person name="Jiang F."/>
        </authorList>
    </citation>
    <scope>NUCLEOTIDE SEQUENCE [LARGE SCALE GENOMIC DNA]</scope>
    <source>
        <strain evidence="2">JINMINGXINNONG_FW02</strain>
        <tissue evidence="2">Leaves</tissue>
    </source>
</reference>
<dbReference type="AlphaFoldDB" id="A0AAN9NAX8"/>
<evidence type="ECO:0000313" key="2">
    <source>
        <dbReference type="EMBL" id="KAK7369011.1"/>
    </source>
</evidence>
<accession>A0AAN9NAX8</accession>
<evidence type="ECO:0000313" key="3">
    <source>
        <dbReference type="Proteomes" id="UP001374584"/>
    </source>
</evidence>
<proteinExistence type="inferred from homology"/>
<sequence length="145" mass="16157">MRCPAVFIAVSKERTSILAVEEAVKSVIGPIYDKFHLVPDELLRIADRSISPEQQSPAPARTTASDIARAAYSKCKPLAKEAYARFEAKADQCAETAWQRLFPPAPKAACWTEKYNEKVVMAAKKRCRVSALVPPERIARMLSHE</sequence>
<dbReference type="Proteomes" id="UP001374584">
    <property type="component" value="Unassembled WGS sequence"/>
</dbReference>
<comment type="caution">
    <text evidence="2">The sequence shown here is derived from an EMBL/GenBank/DDBJ whole genome shotgun (WGS) entry which is preliminary data.</text>
</comment>
<dbReference type="PANTHER" id="PTHR33732:SF9">
    <property type="entry name" value="REF_SRPP-LIKE PROTEIN OS05G0151300_LOC_OS05G05940"/>
    <property type="match status" value="1"/>
</dbReference>
<dbReference type="PANTHER" id="PTHR33732">
    <property type="entry name" value="REF/SRPP-LIKE PROTEIN OS05G0151300/LOC_OS05G05940"/>
    <property type="match status" value="1"/>
</dbReference>
<protein>
    <recommendedName>
        <fullName evidence="4">Stress-related protein</fullName>
    </recommendedName>
</protein>
<dbReference type="EMBL" id="JAYMYR010000004">
    <property type="protein sequence ID" value="KAK7369011.1"/>
    <property type="molecule type" value="Genomic_DNA"/>
</dbReference>
<keyword evidence="3" id="KW-1185">Reference proteome</keyword>
<organism evidence="2 3">
    <name type="scientific">Phaseolus coccineus</name>
    <name type="common">Scarlet runner bean</name>
    <name type="synonym">Phaseolus multiflorus</name>
    <dbReference type="NCBI Taxonomy" id="3886"/>
    <lineage>
        <taxon>Eukaryota</taxon>
        <taxon>Viridiplantae</taxon>
        <taxon>Streptophyta</taxon>
        <taxon>Embryophyta</taxon>
        <taxon>Tracheophyta</taxon>
        <taxon>Spermatophyta</taxon>
        <taxon>Magnoliopsida</taxon>
        <taxon>eudicotyledons</taxon>
        <taxon>Gunneridae</taxon>
        <taxon>Pentapetalae</taxon>
        <taxon>rosids</taxon>
        <taxon>fabids</taxon>
        <taxon>Fabales</taxon>
        <taxon>Fabaceae</taxon>
        <taxon>Papilionoideae</taxon>
        <taxon>50 kb inversion clade</taxon>
        <taxon>NPAAA clade</taxon>
        <taxon>indigoferoid/millettioid clade</taxon>
        <taxon>Phaseoleae</taxon>
        <taxon>Phaseolus</taxon>
    </lineage>
</organism>